<dbReference type="InterPro" id="IPR037045">
    <property type="entry name" value="S8pro/Inhibitor_I9_sf"/>
</dbReference>
<evidence type="ECO:0000256" key="7">
    <source>
        <dbReference type="ARBA" id="ARBA00022825"/>
    </source>
</evidence>
<dbReference type="InterPro" id="IPR000209">
    <property type="entry name" value="Peptidase_S8/S53_dom"/>
</dbReference>
<dbReference type="InterPro" id="IPR034197">
    <property type="entry name" value="Peptidases_S8_3"/>
</dbReference>
<dbReference type="Proteomes" id="UP001179952">
    <property type="component" value="Unassembled WGS sequence"/>
</dbReference>
<dbReference type="InterPro" id="IPR041469">
    <property type="entry name" value="Subtilisin-like_FN3"/>
</dbReference>
<dbReference type="CDD" id="cd04852">
    <property type="entry name" value="Peptidases_S8_3"/>
    <property type="match status" value="1"/>
</dbReference>
<dbReference type="SUPFAM" id="SSF52743">
    <property type="entry name" value="Subtilisin-like"/>
    <property type="match status" value="1"/>
</dbReference>
<dbReference type="Gene3D" id="3.50.30.30">
    <property type="match status" value="1"/>
</dbReference>
<name>A0AAV9AIH0_ACOGR</name>
<feature type="domain" description="Peptidase S8/S53" evidence="12">
    <location>
        <begin position="129"/>
        <end position="569"/>
    </location>
</feature>
<protein>
    <submittedName>
        <fullName evidence="15">Subtilisin-like protease</fullName>
    </submittedName>
</protein>
<dbReference type="PANTHER" id="PTHR10795">
    <property type="entry name" value="PROPROTEIN CONVERTASE SUBTILISIN/KEXIN"/>
    <property type="match status" value="1"/>
</dbReference>
<keyword evidence="6 10" id="KW-0378">Hydrolase</keyword>
<dbReference type="PRINTS" id="PR00723">
    <property type="entry name" value="SUBTILISIN"/>
</dbReference>
<evidence type="ECO:0000256" key="2">
    <source>
        <dbReference type="ARBA" id="ARBA00011073"/>
    </source>
</evidence>
<evidence type="ECO:0000256" key="10">
    <source>
        <dbReference type="PROSITE-ProRule" id="PRU01240"/>
    </source>
</evidence>
<dbReference type="InterPro" id="IPR045051">
    <property type="entry name" value="SBT"/>
</dbReference>
<reference evidence="15" key="2">
    <citation type="submission" date="2023-06" db="EMBL/GenBank/DDBJ databases">
        <authorList>
            <person name="Ma L."/>
            <person name="Liu K.-W."/>
            <person name="Li Z."/>
            <person name="Hsiao Y.-Y."/>
            <person name="Qi Y."/>
            <person name="Fu T."/>
            <person name="Tang G."/>
            <person name="Zhang D."/>
            <person name="Sun W.-H."/>
            <person name="Liu D.-K."/>
            <person name="Li Y."/>
            <person name="Chen G.-Z."/>
            <person name="Liu X.-D."/>
            <person name="Liao X.-Y."/>
            <person name="Jiang Y.-T."/>
            <person name="Yu X."/>
            <person name="Hao Y."/>
            <person name="Huang J."/>
            <person name="Zhao X.-W."/>
            <person name="Ke S."/>
            <person name="Chen Y.-Y."/>
            <person name="Wu W.-L."/>
            <person name="Hsu J.-L."/>
            <person name="Lin Y.-F."/>
            <person name="Huang M.-D."/>
            <person name="Li C.-Y."/>
            <person name="Huang L."/>
            <person name="Wang Z.-W."/>
            <person name="Zhao X."/>
            <person name="Zhong W.-Y."/>
            <person name="Peng D.-H."/>
            <person name="Ahmad S."/>
            <person name="Lan S."/>
            <person name="Zhang J.-S."/>
            <person name="Tsai W.-C."/>
            <person name="Van De Peer Y."/>
            <person name="Liu Z.-J."/>
        </authorList>
    </citation>
    <scope>NUCLEOTIDE SEQUENCE</scope>
    <source>
        <strain evidence="15">SCP</strain>
        <tissue evidence="15">Leaves</tissue>
    </source>
</reference>
<dbReference type="GO" id="GO:0004252">
    <property type="term" value="F:serine-type endopeptidase activity"/>
    <property type="evidence" value="ECO:0007669"/>
    <property type="project" value="UniProtKB-UniRule"/>
</dbReference>
<dbReference type="FunFam" id="3.30.70.80:FF:000003">
    <property type="entry name" value="Subtilisin-like protease SBT1.9"/>
    <property type="match status" value="1"/>
</dbReference>
<evidence type="ECO:0000259" key="12">
    <source>
        <dbReference type="Pfam" id="PF00082"/>
    </source>
</evidence>
<keyword evidence="4 10" id="KW-0645">Protease</keyword>
<dbReference type="FunFam" id="3.40.50.200:FF:000006">
    <property type="entry name" value="Subtilisin-like protease SBT1.5"/>
    <property type="match status" value="1"/>
</dbReference>
<feature type="active site" description="Charge relay system" evidence="9 10">
    <location>
        <position position="138"/>
    </location>
</feature>
<evidence type="ECO:0000256" key="3">
    <source>
        <dbReference type="ARBA" id="ARBA00022525"/>
    </source>
</evidence>
<dbReference type="Gene3D" id="2.60.40.2310">
    <property type="match status" value="1"/>
</dbReference>
<evidence type="ECO:0000256" key="8">
    <source>
        <dbReference type="ARBA" id="ARBA00023180"/>
    </source>
</evidence>
<proteinExistence type="inferred from homology"/>
<evidence type="ECO:0000256" key="4">
    <source>
        <dbReference type="ARBA" id="ARBA00022670"/>
    </source>
</evidence>
<feature type="active site" description="Charge relay system" evidence="9 10">
    <location>
        <position position="528"/>
    </location>
</feature>
<keyword evidence="3" id="KW-0964">Secreted</keyword>
<dbReference type="AlphaFoldDB" id="A0AAV9AIH0"/>
<evidence type="ECO:0000256" key="1">
    <source>
        <dbReference type="ARBA" id="ARBA00004613"/>
    </source>
</evidence>
<comment type="caution">
    <text evidence="15">The sequence shown here is derived from an EMBL/GenBank/DDBJ whole genome shotgun (WGS) entry which is preliminary data.</text>
</comment>
<keyword evidence="16" id="KW-1185">Reference proteome</keyword>
<evidence type="ECO:0000313" key="15">
    <source>
        <dbReference type="EMBL" id="KAK1263993.1"/>
    </source>
</evidence>
<dbReference type="InterPro" id="IPR036852">
    <property type="entry name" value="Peptidase_S8/S53_dom_sf"/>
</dbReference>
<evidence type="ECO:0000256" key="9">
    <source>
        <dbReference type="PIRSR" id="PIRSR615500-1"/>
    </source>
</evidence>
<comment type="similarity">
    <text evidence="2 10">Belongs to the peptidase S8 family.</text>
</comment>
<feature type="domain" description="Inhibitor I9" evidence="13">
    <location>
        <begin position="26"/>
        <end position="105"/>
    </location>
</feature>
<dbReference type="InterPro" id="IPR010259">
    <property type="entry name" value="S8pro/Inhibitor_I9"/>
</dbReference>
<dbReference type="EMBL" id="JAUJYN010000009">
    <property type="protein sequence ID" value="KAK1263993.1"/>
    <property type="molecule type" value="Genomic_DNA"/>
</dbReference>
<evidence type="ECO:0000259" key="13">
    <source>
        <dbReference type="Pfam" id="PF05922"/>
    </source>
</evidence>
<feature type="active site" description="Charge relay system" evidence="9 10">
    <location>
        <position position="209"/>
    </location>
</feature>
<evidence type="ECO:0000256" key="5">
    <source>
        <dbReference type="ARBA" id="ARBA00022729"/>
    </source>
</evidence>
<evidence type="ECO:0000313" key="16">
    <source>
        <dbReference type="Proteomes" id="UP001179952"/>
    </source>
</evidence>
<feature type="domain" description="Subtilisin-like protease fibronectin type-III" evidence="14">
    <location>
        <begin position="644"/>
        <end position="747"/>
    </location>
</feature>
<evidence type="ECO:0000259" key="14">
    <source>
        <dbReference type="Pfam" id="PF17766"/>
    </source>
</evidence>
<keyword evidence="8" id="KW-0325">Glycoprotein</keyword>
<feature type="signal peptide" evidence="11">
    <location>
        <begin position="1"/>
        <end position="22"/>
    </location>
</feature>
<organism evidence="15 16">
    <name type="scientific">Acorus gramineus</name>
    <name type="common">Dwarf sweet flag</name>
    <dbReference type="NCBI Taxonomy" id="55184"/>
    <lineage>
        <taxon>Eukaryota</taxon>
        <taxon>Viridiplantae</taxon>
        <taxon>Streptophyta</taxon>
        <taxon>Embryophyta</taxon>
        <taxon>Tracheophyta</taxon>
        <taxon>Spermatophyta</taxon>
        <taxon>Magnoliopsida</taxon>
        <taxon>Liliopsida</taxon>
        <taxon>Acoraceae</taxon>
        <taxon>Acorus</taxon>
    </lineage>
</organism>
<keyword evidence="7 10" id="KW-0720">Serine protease</keyword>
<dbReference type="PROSITE" id="PS51892">
    <property type="entry name" value="SUBTILASE"/>
    <property type="match status" value="1"/>
</dbReference>
<accession>A0AAV9AIH0</accession>
<dbReference type="Pfam" id="PF17766">
    <property type="entry name" value="fn3_6"/>
    <property type="match status" value="1"/>
</dbReference>
<gene>
    <name evidence="15" type="ORF">QJS04_geneDACA022033</name>
</gene>
<comment type="subcellular location">
    <subcellularLocation>
        <location evidence="1">Secreted</location>
    </subcellularLocation>
</comment>
<dbReference type="GO" id="GO:0006508">
    <property type="term" value="P:proteolysis"/>
    <property type="evidence" value="ECO:0007669"/>
    <property type="project" value="UniProtKB-KW"/>
</dbReference>
<dbReference type="CDD" id="cd02120">
    <property type="entry name" value="PA_subtilisin_like"/>
    <property type="match status" value="1"/>
</dbReference>
<dbReference type="GO" id="GO:0005576">
    <property type="term" value="C:extracellular region"/>
    <property type="evidence" value="ECO:0007669"/>
    <property type="project" value="UniProtKB-SubCell"/>
</dbReference>
<evidence type="ECO:0000256" key="6">
    <source>
        <dbReference type="ARBA" id="ARBA00022801"/>
    </source>
</evidence>
<dbReference type="Pfam" id="PF00082">
    <property type="entry name" value="Peptidase_S8"/>
    <property type="match status" value="1"/>
</dbReference>
<keyword evidence="5 11" id="KW-0732">Signal</keyword>
<sequence length="755" mass="79648">MASLYPWLLILTTAALTAVAVAQMSTYIVHMDPSAMPHAFSAPRDWFATTLSTLTHPSDPAPPRVLYYYETVVHGFSARLSESQLASLKRARGFVSCVRDSRVTVDTTHTTDFLGLTPVTGLWPASGYGDGVIIGVVDTGVWPESLSYRDEGLGPVPAKWKGACEAGTAFTASACNRKLIGARFFNKGLLSHNPNITIRMNSPRDTDGHGTHTSSTAGGAHARNASYFGYAWGTARGVAPRARVAMYKALWEEGTYASDIIAAIDAAVSDGVDVLSLSFGFDGVPLHKDPVAIATYAAAVEHGVFVTGSTGNEGPYTQTIHNGTPWLLTVGASTVDRKFGGAVVLGDGTTIFGQSMYHGGGDLEAAEIVFVRSCDSRLTKKDADHKLVVCAEGDSLGYQIQNVMSSNVSLSGALFISKGPNIDLNEQLSFPGAIVSPKDGQTIKDYITRTPDAKASLKFYETLLGTKPAPAVAVYTSRGPSASTPAVLKPDVVAPGSLILASWARNIPVETVGSTSYYNDYNVISGSSMACPHAAGVGALLRAAHPDWSPAAVRSAIMTTAGTADNTGGPIMDEGDAFKPASPFAMGSGHINPNKAADPGLVYDAGAEDYVRLLCGMNYTNKQIKVITRLGGAGYNCASVASVDLNYPSFIAFYGAHDNGTVTRGFDRTVTNVGEGACAYVARVVAPKGFVMDVAPERLVFAEKGEKKRFKVTLVGEMKHDKDAVHGTVSWVEEGGSARVVRSPVVVTTFDSKPL</sequence>
<dbReference type="Gene3D" id="3.30.70.80">
    <property type="entry name" value="Peptidase S8 propeptide/proteinase inhibitor I9"/>
    <property type="match status" value="1"/>
</dbReference>
<evidence type="ECO:0000256" key="11">
    <source>
        <dbReference type="SAM" id="SignalP"/>
    </source>
</evidence>
<dbReference type="Pfam" id="PF05922">
    <property type="entry name" value="Inhibitor_I9"/>
    <property type="match status" value="1"/>
</dbReference>
<dbReference type="InterPro" id="IPR015500">
    <property type="entry name" value="Peptidase_S8_subtilisin-rel"/>
</dbReference>
<feature type="chain" id="PRO_5043653484" evidence="11">
    <location>
        <begin position="23"/>
        <end position="755"/>
    </location>
</feature>
<reference evidence="15" key="1">
    <citation type="journal article" date="2023" name="Nat. Commun.">
        <title>Diploid and tetraploid genomes of Acorus and the evolution of monocots.</title>
        <authorList>
            <person name="Ma L."/>
            <person name="Liu K.W."/>
            <person name="Li Z."/>
            <person name="Hsiao Y.Y."/>
            <person name="Qi Y."/>
            <person name="Fu T."/>
            <person name="Tang G.D."/>
            <person name="Zhang D."/>
            <person name="Sun W.H."/>
            <person name="Liu D.K."/>
            <person name="Li Y."/>
            <person name="Chen G.Z."/>
            <person name="Liu X.D."/>
            <person name="Liao X.Y."/>
            <person name="Jiang Y.T."/>
            <person name="Yu X."/>
            <person name="Hao Y."/>
            <person name="Huang J."/>
            <person name="Zhao X.W."/>
            <person name="Ke S."/>
            <person name="Chen Y.Y."/>
            <person name="Wu W.L."/>
            <person name="Hsu J.L."/>
            <person name="Lin Y.F."/>
            <person name="Huang M.D."/>
            <person name="Li C.Y."/>
            <person name="Huang L."/>
            <person name="Wang Z.W."/>
            <person name="Zhao X."/>
            <person name="Zhong W.Y."/>
            <person name="Peng D.H."/>
            <person name="Ahmad S."/>
            <person name="Lan S."/>
            <person name="Zhang J.S."/>
            <person name="Tsai W.C."/>
            <person name="Van de Peer Y."/>
            <person name="Liu Z.J."/>
        </authorList>
    </citation>
    <scope>NUCLEOTIDE SEQUENCE</scope>
    <source>
        <strain evidence="15">SCP</strain>
    </source>
</reference>
<dbReference type="Gene3D" id="3.40.50.200">
    <property type="entry name" value="Peptidase S8/S53 domain"/>
    <property type="match status" value="1"/>
</dbReference>